<dbReference type="EMBL" id="PRCE01000055">
    <property type="protein sequence ID" value="RTJ97916.1"/>
    <property type="molecule type" value="Genomic_DNA"/>
</dbReference>
<protein>
    <submittedName>
        <fullName evidence="1">Protein translocase subunit SecF</fullName>
    </submittedName>
</protein>
<accession>A0A431FW95</accession>
<evidence type="ECO:0000313" key="2">
    <source>
        <dbReference type="Proteomes" id="UP000286791"/>
    </source>
</evidence>
<evidence type="ECO:0000313" key="1">
    <source>
        <dbReference type="EMBL" id="RTJ97916.1"/>
    </source>
</evidence>
<proteinExistence type="predicted"/>
<dbReference type="Proteomes" id="UP000286791">
    <property type="component" value="Unassembled WGS sequence"/>
</dbReference>
<organism evidence="1 2">
    <name type="scientific">Campylobacter jejuni</name>
    <dbReference type="NCBI Taxonomy" id="197"/>
    <lineage>
        <taxon>Bacteria</taxon>
        <taxon>Pseudomonadati</taxon>
        <taxon>Campylobacterota</taxon>
        <taxon>Epsilonproteobacteria</taxon>
        <taxon>Campylobacterales</taxon>
        <taxon>Campylobacteraceae</taxon>
        <taxon>Campylobacter</taxon>
    </lineage>
</organism>
<sequence>WFKFSVLEFRNKEIEKAKRKQDKERNRAMYEKGTV</sequence>
<gene>
    <name evidence="1" type="primary">secF</name>
    <name evidence="1" type="ORF">C3H48_06540</name>
</gene>
<dbReference type="AlphaFoldDB" id="A0A431FW95"/>
<comment type="caution">
    <text evidence="1">The sequence shown here is derived from an EMBL/GenBank/DDBJ whole genome shotgun (WGS) entry which is preliminary data.</text>
</comment>
<reference evidence="1 2" key="1">
    <citation type="journal article" date="2019" name="Appl. Environ. Microbiol.">
        <title>Population genetics and characterization of Campylobacter jejuni isolates in western jackdaws and game birds in Finland.</title>
        <authorList>
            <person name="Kovanen S."/>
            <person name="Rossi M."/>
            <person name="Pohja-Mykra M."/>
            <person name="Nieminen T."/>
            <person name="Raunio-Saarnisto M."/>
            <person name="Sauvala M."/>
            <person name="Fredriksson-Ahomaa M."/>
            <person name="Hanninen M.L."/>
            <person name="Kivisto R."/>
        </authorList>
    </citation>
    <scope>NUCLEOTIDE SEQUENCE [LARGE SCALE GENOMIC DNA]</scope>
    <source>
        <strain evidence="1 2">CB304</strain>
    </source>
</reference>
<name>A0A431FW95_CAMJU</name>
<feature type="non-terminal residue" evidence="1">
    <location>
        <position position="1"/>
    </location>
</feature>